<reference evidence="2 3" key="1">
    <citation type="submission" date="2018-08" db="EMBL/GenBank/DDBJ databases">
        <title>Genome and evolution of the arbuscular mycorrhizal fungus Diversispora epigaea (formerly Glomus versiforme) and its bacterial endosymbionts.</title>
        <authorList>
            <person name="Sun X."/>
            <person name="Fei Z."/>
            <person name="Harrison M."/>
        </authorList>
    </citation>
    <scope>NUCLEOTIDE SEQUENCE [LARGE SCALE GENOMIC DNA]</scope>
    <source>
        <strain evidence="2 3">IT104</strain>
    </source>
</reference>
<evidence type="ECO:0000256" key="1">
    <source>
        <dbReference type="SAM" id="MobiDB-lite"/>
    </source>
</evidence>
<dbReference type="AlphaFoldDB" id="A0A397JLX0"/>
<gene>
    <name evidence="2" type="ORF">Glove_19g70</name>
</gene>
<name>A0A397JLX0_9GLOM</name>
<feature type="region of interest" description="Disordered" evidence="1">
    <location>
        <begin position="106"/>
        <end position="187"/>
    </location>
</feature>
<feature type="compositionally biased region" description="Low complexity" evidence="1">
    <location>
        <begin position="170"/>
        <end position="180"/>
    </location>
</feature>
<proteinExistence type="predicted"/>
<feature type="compositionally biased region" description="Low complexity" evidence="1">
    <location>
        <begin position="110"/>
        <end position="124"/>
    </location>
</feature>
<dbReference type="EMBL" id="PQFF01000017">
    <property type="protein sequence ID" value="RHZ88931.1"/>
    <property type="molecule type" value="Genomic_DNA"/>
</dbReference>
<feature type="compositionally biased region" description="Low complexity" evidence="1">
    <location>
        <begin position="138"/>
        <end position="147"/>
    </location>
</feature>
<evidence type="ECO:0000313" key="2">
    <source>
        <dbReference type="EMBL" id="RHZ88931.1"/>
    </source>
</evidence>
<accession>A0A397JLX0</accession>
<organism evidence="2 3">
    <name type="scientific">Diversispora epigaea</name>
    <dbReference type="NCBI Taxonomy" id="1348612"/>
    <lineage>
        <taxon>Eukaryota</taxon>
        <taxon>Fungi</taxon>
        <taxon>Fungi incertae sedis</taxon>
        <taxon>Mucoromycota</taxon>
        <taxon>Glomeromycotina</taxon>
        <taxon>Glomeromycetes</taxon>
        <taxon>Diversisporales</taxon>
        <taxon>Diversisporaceae</taxon>
        <taxon>Diversispora</taxon>
    </lineage>
</organism>
<comment type="caution">
    <text evidence="2">The sequence shown here is derived from an EMBL/GenBank/DDBJ whole genome shotgun (WGS) entry which is preliminary data.</text>
</comment>
<feature type="region of interest" description="Disordered" evidence="1">
    <location>
        <begin position="1"/>
        <end position="25"/>
    </location>
</feature>
<keyword evidence="3" id="KW-1185">Reference proteome</keyword>
<sequence length="342" mass="40264">MGISSQKQQKQQPTQQQKQQPQQQQQYQQLQYYLQKFGRSHIEEYFQPSLVKEKLKLPKHYHQYKIQNRQQKLQQQQEQLQKSPAELIKYQQAIRRICEVKLNNSHPLEQTTNNNNNNNDQNNKNNKRTREEDENDVVDNTSNNSNNKRVRKDDDKNNNDNNENVKEDNNANNNNYNNINIKRDRDDDYGDNVVVTTVLDITGFYGITKDSDPRKYMAVLEYLKNEILEIIIIHIDPSTLKDEYQTVIAAAKAPEYSNKNVDNFPSSYSTLCKRAETTNRFFTPTQGDLEFFLHLENIFVTQYSSPNTRNISILWSNQIQQNYKYHVGEKSVGDTGVARFVR</sequence>
<dbReference type="Proteomes" id="UP000266861">
    <property type="component" value="Unassembled WGS sequence"/>
</dbReference>
<feature type="compositionally biased region" description="Basic and acidic residues" evidence="1">
    <location>
        <begin position="151"/>
        <end position="169"/>
    </location>
</feature>
<evidence type="ECO:0000313" key="3">
    <source>
        <dbReference type="Proteomes" id="UP000266861"/>
    </source>
</evidence>
<protein>
    <submittedName>
        <fullName evidence="2">Uncharacterized protein</fullName>
    </submittedName>
</protein>